<proteinExistence type="predicted"/>
<dbReference type="AlphaFoldDB" id="A0A4Z2IF93"/>
<reference evidence="2 3" key="1">
    <citation type="submission" date="2019-03" db="EMBL/GenBank/DDBJ databases">
        <title>First draft genome of Liparis tanakae, snailfish: a comprehensive survey of snailfish specific genes.</title>
        <authorList>
            <person name="Kim W."/>
            <person name="Song I."/>
            <person name="Jeong J.-H."/>
            <person name="Kim D."/>
            <person name="Kim S."/>
            <person name="Ryu S."/>
            <person name="Song J.Y."/>
            <person name="Lee S.K."/>
        </authorList>
    </citation>
    <scope>NUCLEOTIDE SEQUENCE [LARGE SCALE GENOMIC DNA]</scope>
    <source>
        <tissue evidence="2">Muscle</tissue>
    </source>
</reference>
<feature type="region of interest" description="Disordered" evidence="1">
    <location>
        <begin position="220"/>
        <end position="263"/>
    </location>
</feature>
<evidence type="ECO:0000313" key="3">
    <source>
        <dbReference type="Proteomes" id="UP000314294"/>
    </source>
</evidence>
<name>A0A4Z2IF93_9TELE</name>
<feature type="compositionally biased region" description="Basic and acidic residues" evidence="1">
    <location>
        <begin position="165"/>
        <end position="183"/>
    </location>
</feature>
<keyword evidence="3" id="KW-1185">Reference proteome</keyword>
<accession>A0A4Z2IF93</accession>
<feature type="region of interest" description="Disordered" evidence="1">
    <location>
        <begin position="162"/>
        <end position="183"/>
    </location>
</feature>
<dbReference type="Proteomes" id="UP000314294">
    <property type="component" value="Unassembled WGS sequence"/>
</dbReference>
<gene>
    <name evidence="2" type="ORF">EYF80_013655</name>
</gene>
<dbReference type="EMBL" id="SRLO01000096">
    <property type="protein sequence ID" value="TNN76124.1"/>
    <property type="molecule type" value="Genomic_DNA"/>
</dbReference>
<sequence>MLFSSDTFPVQRTGTSQGLAVVRGLHPAVTQQPLSFFWAFRCLLRVHPSGAPRYPGQQGAVQSIVERCTHQQHHEAQHLQALKLLPAQRQAHRPDDQRAQAVQHHAGGGADLFSDADPGEVKEGDADCVSQQSQQDERVVPDLTEGVQRVLQDLPRVAAEFPNMDEIHRDEKQRQDEEPKETWKWRTELNMTYNRKVCEAHDHQAQDGGEDADPLTRCQAAPQERHREQPSEDDDRSTQHLEAGGTAFPPLQPEGVEEEEAWSAEQWMCPPAWPLCARRALCSASLFSSSAFMVMNRSTAKLRKAPITARPVRM</sequence>
<feature type="region of interest" description="Disordered" evidence="1">
    <location>
        <begin position="89"/>
        <end position="125"/>
    </location>
</feature>
<protein>
    <submittedName>
        <fullName evidence="2">Uncharacterized protein</fullName>
    </submittedName>
</protein>
<evidence type="ECO:0000256" key="1">
    <source>
        <dbReference type="SAM" id="MobiDB-lite"/>
    </source>
</evidence>
<organism evidence="2 3">
    <name type="scientific">Liparis tanakae</name>
    <name type="common">Tanaka's snailfish</name>
    <dbReference type="NCBI Taxonomy" id="230148"/>
    <lineage>
        <taxon>Eukaryota</taxon>
        <taxon>Metazoa</taxon>
        <taxon>Chordata</taxon>
        <taxon>Craniata</taxon>
        <taxon>Vertebrata</taxon>
        <taxon>Euteleostomi</taxon>
        <taxon>Actinopterygii</taxon>
        <taxon>Neopterygii</taxon>
        <taxon>Teleostei</taxon>
        <taxon>Neoteleostei</taxon>
        <taxon>Acanthomorphata</taxon>
        <taxon>Eupercaria</taxon>
        <taxon>Perciformes</taxon>
        <taxon>Cottioidei</taxon>
        <taxon>Cottales</taxon>
        <taxon>Liparidae</taxon>
        <taxon>Liparis</taxon>
    </lineage>
</organism>
<evidence type="ECO:0000313" key="2">
    <source>
        <dbReference type="EMBL" id="TNN76124.1"/>
    </source>
</evidence>
<comment type="caution">
    <text evidence="2">The sequence shown here is derived from an EMBL/GenBank/DDBJ whole genome shotgun (WGS) entry which is preliminary data.</text>
</comment>